<keyword evidence="4 6" id="KW-1133">Transmembrane helix</keyword>
<gene>
    <name evidence="7" type="primary">wzx</name>
</gene>
<feature type="transmembrane region" description="Helical" evidence="6">
    <location>
        <begin position="87"/>
        <end position="109"/>
    </location>
</feature>
<evidence type="ECO:0000256" key="2">
    <source>
        <dbReference type="ARBA" id="ARBA00022475"/>
    </source>
</evidence>
<organism evidence="7">
    <name type="scientific">Acinetobacter baumannii</name>
    <dbReference type="NCBI Taxonomy" id="470"/>
    <lineage>
        <taxon>Bacteria</taxon>
        <taxon>Pseudomonadati</taxon>
        <taxon>Pseudomonadota</taxon>
        <taxon>Gammaproteobacteria</taxon>
        <taxon>Moraxellales</taxon>
        <taxon>Moraxellaceae</taxon>
        <taxon>Acinetobacter</taxon>
        <taxon>Acinetobacter calcoaceticus/baumannii complex</taxon>
    </lineage>
</organism>
<dbReference type="AlphaFoldDB" id="A0A6B9QHN7"/>
<feature type="transmembrane region" description="Helical" evidence="6">
    <location>
        <begin position="9"/>
        <end position="31"/>
    </location>
</feature>
<protein>
    <submittedName>
        <fullName evidence="7">Wzx</fullName>
    </submittedName>
</protein>
<feature type="transmembrane region" description="Helical" evidence="6">
    <location>
        <begin position="363"/>
        <end position="379"/>
    </location>
</feature>
<dbReference type="InterPro" id="IPR050833">
    <property type="entry name" value="Poly_Biosynth_Transport"/>
</dbReference>
<proteinExistence type="predicted"/>
<keyword evidence="2" id="KW-1003">Cell membrane</keyword>
<keyword evidence="3 6" id="KW-0812">Transmembrane</keyword>
<feature type="transmembrane region" description="Helical" evidence="6">
    <location>
        <begin position="328"/>
        <end position="351"/>
    </location>
</feature>
<feature type="transmembrane region" description="Helical" evidence="6">
    <location>
        <begin position="385"/>
        <end position="406"/>
    </location>
</feature>
<evidence type="ECO:0000256" key="4">
    <source>
        <dbReference type="ARBA" id="ARBA00022989"/>
    </source>
</evidence>
<feature type="transmembrane region" description="Helical" evidence="6">
    <location>
        <begin position="142"/>
        <end position="163"/>
    </location>
</feature>
<keyword evidence="5 6" id="KW-0472">Membrane</keyword>
<accession>A0A6B9QHN7</accession>
<dbReference type="EMBL" id="MN148381">
    <property type="protein sequence ID" value="QHE90304.1"/>
    <property type="molecule type" value="Genomic_DNA"/>
</dbReference>
<sequence length="415" mass="47108">MSKAINKEVFYLYIIQIANMVIPLLSFSYMANILGLVGFGQVSFYQTVSFLAAFFIDFGFNMSAAQKMSISLDDKSKMDELYSNVQSIKFFIFLVVSVLGGLSILFLPLSHIDATLLFIGILSAFSTILLSGWVFQGLGRNSVLAFFSVVGRVVSVGLIFLLIHQKSDVLLAVIIQVAISFSIGLAAIIYFYRKNVVTFRIKTISIFKMRQLSEDSYHNFTASLFTLGFTYLNPLVVKFCFGDAFLGLYALADKLAVILKQFFTPVTQAYYSRMCILSHEKKYQELIQNAKKVAIFFATISTLAFFGNLLIGNYIYNFLFGPEYKIVSLLSIMIMTQFIVSMAMVLVNLIIIPTENSRILKKYYLIGLIFHFGYFYFFVKYLHIYGVASAILLTETILTLSFFMYVRKYFSKVLT</sequence>
<feature type="transmembrane region" description="Helical" evidence="6">
    <location>
        <begin position="115"/>
        <end position="135"/>
    </location>
</feature>
<reference evidence="7" key="1">
    <citation type="submission" date="2019-07" db="EMBL/GenBank/DDBJ databases">
        <title>Sequence of the Acinetobacter baumannii KL55 capsule biosynthesis gene cluster.</title>
        <authorList>
            <person name="Kenyon J.J."/>
            <person name="Hall R.M."/>
            <person name="Holt K.E."/>
            <person name="Baker S."/>
        </authorList>
    </citation>
    <scope>NUCLEOTIDE SEQUENCE</scope>
    <source>
        <strain evidence="7">BAL_204</strain>
    </source>
</reference>
<feature type="transmembrane region" description="Helical" evidence="6">
    <location>
        <begin position="293"/>
        <end position="316"/>
    </location>
</feature>
<feature type="transmembrane region" description="Helical" evidence="6">
    <location>
        <begin position="169"/>
        <end position="192"/>
    </location>
</feature>
<dbReference type="PANTHER" id="PTHR30250">
    <property type="entry name" value="PST FAMILY PREDICTED COLANIC ACID TRANSPORTER"/>
    <property type="match status" value="1"/>
</dbReference>
<comment type="subcellular location">
    <subcellularLocation>
        <location evidence="1">Cell membrane</location>
        <topology evidence="1">Multi-pass membrane protein</topology>
    </subcellularLocation>
</comment>
<dbReference type="InterPro" id="IPR002797">
    <property type="entry name" value="Polysacc_synth"/>
</dbReference>
<name>A0A6B9QHN7_ACIBA</name>
<evidence type="ECO:0000256" key="6">
    <source>
        <dbReference type="SAM" id="Phobius"/>
    </source>
</evidence>
<dbReference type="PANTHER" id="PTHR30250:SF11">
    <property type="entry name" value="O-ANTIGEN TRANSPORTER-RELATED"/>
    <property type="match status" value="1"/>
</dbReference>
<evidence type="ECO:0000313" key="7">
    <source>
        <dbReference type="EMBL" id="QHE90304.1"/>
    </source>
</evidence>
<feature type="transmembrane region" description="Helical" evidence="6">
    <location>
        <begin position="43"/>
        <end position="66"/>
    </location>
</feature>
<evidence type="ECO:0000256" key="5">
    <source>
        <dbReference type="ARBA" id="ARBA00023136"/>
    </source>
</evidence>
<dbReference type="GO" id="GO:0005886">
    <property type="term" value="C:plasma membrane"/>
    <property type="evidence" value="ECO:0007669"/>
    <property type="project" value="UniProtKB-SubCell"/>
</dbReference>
<evidence type="ECO:0000256" key="1">
    <source>
        <dbReference type="ARBA" id="ARBA00004651"/>
    </source>
</evidence>
<evidence type="ECO:0000256" key="3">
    <source>
        <dbReference type="ARBA" id="ARBA00022692"/>
    </source>
</evidence>
<dbReference type="Pfam" id="PF01943">
    <property type="entry name" value="Polysacc_synt"/>
    <property type="match status" value="1"/>
</dbReference>